<accession>A0ACC0WGB4</accession>
<proteinExistence type="predicted"/>
<reference evidence="1 2" key="1">
    <citation type="journal article" date="2022" name="bioRxiv">
        <title>The genome of the oomycete Peronosclerospora sorghi, a cosmopolitan pathogen of maize and sorghum, is inflated with dispersed pseudogenes.</title>
        <authorList>
            <person name="Fletcher K."/>
            <person name="Martin F."/>
            <person name="Isakeit T."/>
            <person name="Cavanaugh K."/>
            <person name="Magill C."/>
            <person name="Michelmore R."/>
        </authorList>
    </citation>
    <scope>NUCLEOTIDE SEQUENCE [LARGE SCALE GENOMIC DNA]</scope>
    <source>
        <strain evidence="1">P6</strain>
    </source>
</reference>
<sequence>MTRRVRVLGTERRAKRVDVRECTAVGFDIELARDTQEGRTREKVDEQNLGEVRLSLAMPRHETFTDSYPLICRSNGVKRRSMHVGLHRFVLTSSLLLDAAKTLGERSLA</sequence>
<keyword evidence="2" id="KW-1185">Reference proteome</keyword>
<dbReference type="Proteomes" id="UP001163321">
    <property type="component" value="Chromosome 13"/>
</dbReference>
<organism evidence="1 2">
    <name type="scientific">Peronosclerospora sorghi</name>
    <dbReference type="NCBI Taxonomy" id="230839"/>
    <lineage>
        <taxon>Eukaryota</taxon>
        <taxon>Sar</taxon>
        <taxon>Stramenopiles</taxon>
        <taxon>Oomycota</taxon>
        <taxon>Peronosporomycetes</taxon>
        <taxon>Peronosporales</taxon>
        <taxon>Peronosporaceae</taxon>
        <taxon>Peronosclerospora</taxon>
    </lineage>
</organism>
<evidence type="ECO:0000313" key="2">
    <source>
        <dbReference type="Proteomes" id="UP001163321"/>
    </source>
</evidence>
<comment type="caution">
    <text evidence="1">The sequence shown here is derived from an EMBL/GenBank/DDBJ whole genome shotgun (WGS) entry which is preliminary data.</text>
</comment>
<name>A0ACC0WGB4_9STRA</name>
<evidence type="ECO:0000313" key="1">
    <source>
        <dbReference type="EMBL" id="KAI9917336.1"/>
    </source>
</evidence>
<gene>
    <name evidence="1" type="ORF">PsorP6_013267</name>
</gene>
<protein>
    <submittedName>
        <fullName evidence="1">Uncharacterized protein</fullName>
    </submittedName>
</protein>
<dbReference type="EMBL" id="CM047592">
    <property type="protein sequence ID" value="KAI9917336.1"/>
    <property type="molecule type" value="Genomic_DNA"/>
</dbReference>